<accession>A0A6G5ACB2</accession>
<reference evidence="1" key="1">
    <citation type="submission" date="2020-03" db="EMBL/GenBank/DDBJ databases">
        <title>A transcriptome and proteome of the tick Rhipicephalus microplus shaped by the genetic composition of its hosts and developmental stage.</title>
        <authorList>
            <person name="Garcia G.R."/>
            <person name="Ribeiro J.M.C."/>
            <person name="Maruyama S.R."/>
            <person name="Gardinasse L.G."/>
            <person name="Nelson K."/>
            <person name="Ferreira B.R."/>
            <person name="Andrade T.G."/>
            <person name="Santos I.K.F.M."/>
        </authorList>
    </citation>
    <scope>NUCLEOTIDE SEQUENCE</scope>
    <source>
        <strain evidence="1">NSGR</strain>
        <tissue evidence="1">Salivary glands</tissue>
    </source>
</reference>
<protein>
    <submittedName>
        <fullName evidence="1">Putative tick transposon</fullName>
    </submittedName>
</protein>
<sequence>MTLNKIQPLHIRRQIARLAFMESLIKCKTGLSPTPFISPSTTRKTRHTHSHSLSPFFARTNTFKFSYFPRTVDDWNKLPERIFSGNFMTALHDHFRNF</sequence>
<evidence type="ECO:0000313" key="1">
    <source>
        <dbReference type="EMBL" id="NIE47883.1"/>
    </source>
</evidence>
<name>A0A6G5ACB2_RHIMP</name>
<dbReference type="EMBL" id="GIKN01005610">
    <property type="protein sequence ID" value="NIE47883.1"/>
    <property type="molecule type" value="Transcribed_RNA"/>
</dbReference>
<proteinExistence type="predicted"/>
<organism evidence="1">
    <name type="scientific">Rhipicephalus microplus</name>
    <name type="common">Cattle tick</name>
    <name type="synonym">Boophilus microplus</name>
    <dbReference type="NCBI Taxonomy" id="6941"/>
    <lineage>
        <taxon>Eukaryota</taxon>
        <taxon>Metazoa</taxon>
        <taxon>Ecdysozoa</taxon>
        <taxon>Arthropoda</taxon>
        <taxon>Chelicerata</taxon>
        <taxon>Arachnida</taxon>
        <taxon>Acari</taxon>
        <taxon>Parasitiformes</taxon>
        <taxon>Ixodida</taxon>
        <taxon>Ixodoidea</taxon>
        <taxon>Ixodidae</taxon>
        <taxon>Rhipicephalinae</taxon>
        <taxon>Rhipicephalus</taxon>
        <taxon>Boophilus</taxon>
    </lineage>
</organism>
<dbReference type="AlphaFoldDB" id="A0A6G5ACB2"/>